<organism evidence="2">
    <name type="scientific">Mucor ambiguus</name>
    <dbReference type="NCBI Taxonomy" id="91626"/>
    <lineage>
        <taxon>Eukaryota</taxon>
        <taxon>Fungi</taxon>
        <taxon>Fungi incertae sedis</taxon>
        <taxon>Mucoromycota</taxon>
        <taxon>Mucoromycotina</taxon>
        <taxon>Mucoromycetes</taxon>
        <taxon>Mucorales</taxon>
        <taxon>Mucorineae</taxon>
        <taxon>Mucoraceae</taxon>
        <taxon>Mucor</taxon>
    </lineage>
</organism>
<evidence type="ECO:0000313" key="2">
    <source>
        <dbReference type="EMBL" id="GAN06676.1"/>
    </source>
</evidence>
<gene>
    <name evidence="2" type="ORF">MAM1_0132d06164</name>
</gene>
<feature type="region of interest" description="Disordered" evidence="1">
    <location>
        <begin position="278"/>
        <end position="302"/>
    </location>
</feature>
<protein>
    <submittedName>
        <fullName evidence="2">Uncharacterized protein</fullName>
    </submittedName>
</protein>
<accession>A0A0C9M8M3</accession>
<dbReference type="Proteomes" id="UP000053815">
    <property type="component" value="Unassembled WGS sequence"/>
</dbReference>
<dbReference type="OrthoDB" id="5440at2759"/>
<sequence length="302" mass="33749">MLASSSSSATTNASTATINDIWDSFKNKRTNTELYSENAVVMYVPTCVGVRGSTHIRKFFLNPQFSEKVNSVQEVVYNTVASNNKLIEEATWTIHFHTGECKWLVPQLDERYLMNATIKIPITTSVSFDKADNKIESIRYTWDQASVLKQLKVISDKVQWPVIGEQQIEVLRSPQTVRLTGLNAEEVNVDHHQTQKEQQQNQFMPGRIFGPVDPKDQVRSPVRHAEPNAPPARNIFTYQPPTERPLVAPTNKLNSSFSFTHDDGSSTVNKLSSTLSNTNISQSKSMPAAGKATPKISRSIIG</sequence>
<dbReference type="STRING" id="91626.A0A0C9M8M3"/>
<reference evidence="2" key="1">
    <citation type="submission" date="2014-09" db="EMBL/GenBank/DDBJ databases">
        <title>Draft genome sequence of an oleaginous Mucoromycotina fungus Mucor ambiguus NBRC6742.</title>
        <authorList>
            <person name="Takeda I."/>
            <person name="Yamane N."/>
            <person name="Morita T."/>
            <person name="Tamano K."/>
            <person name="Machida M."/>
            <person name="Baker S."/>
            <person name="Koike H."/>
        </authorList>
    </citation>
    <scope>NUCLEOTIDE SEQUENCE</scope>
    <source>
        <strain evidence="2">NBRC 6742</strain>
    </source>
</reference>
<dbReference type="InterPro" id="IPR032710">
    <property type="entry name" value="NTF2-like_dom_sf"/>
</dbReference>
<feature type="compositionally biased region" description="Basic and acidic residues" evidence="1">
    <location>
        <begin position="217"/>
        <end position="226"/>
    </location>
</feature>
<keyword evidence="3" id="KW-1185">Reference proteome</keyword>
<proteinExistence type="predicted"/>
<evidence type="ECO:0000256" key="1">
    <source>
        <dbReference type="SAM" id="MobiDB-lite"/>
    </source>
</evidence>
<dbReference type="SUPFAM" id="SSF54427">
    <property type="entry name" value="NTF2-like"/>
    <property type="match status" value="1"/>
</dbReference>
<dbReference type="EMBL" id="DF836421">
    <property type="protein sequence ID" value="GAN06676.1"/>
    <property type="molecule type" value="Genomic_DNA"/>
</dbReference>
<evidence type="ECO:0000313" key="3">
    <source>
        <dbReference type="Proteomes" id="UP000053815"/>
    </source>
</evidence>
<dbReference type="Gene3D" id="3.10.450.50">
    <property type="match status" value="1"/>
</dbReference>
<name>A0A0C9M8M3_9FUNG</name>
<feature type="region of interest" description="Disordered" evidence="1">
    <location>
        <begin position="217"/>
        <end position="241"/>
    </location>
</feature>
<dbReference type="AlphaFoldDB" id="A0A0C9M8M3"/>